<feature type="region of interest" description="Disordered" evidence="10">
    <location>
        <begin position="255"/>
        <end position="274"/>
    </location>
</feature>
<comment type="subcellular location">
    <subcellularLocation>
        <location evidence="9">Cell inner membrane</location>
        <topology evidence="9">Single-pass type II membrane protein</topology>
    </subcellularLocation>
    <subcellularLocation>
        <location evidence="1">Membrane</location>
    </subcellularLocation>
    <text evidence="9">Localizes to the division septum.</text>
</comment>
<dbReference type="InterPro" id="IPR045335">
    <property type="entry name" value="FtsQ_C_sf"/>
</dbReference>
<dbReference type="PANTHER" id="PTHR35851:SF1">
    <property type="entry name" value="CELL DIVISION PROTEIN FTSQ"/>
    <property type="match status" value="1"/>
</dbReference>
<dbReference type="HAMAP" id="MF_00911">
    <property type="entry name" value="FtsQ_subfam"/>
    <property type="match status" value="1"/>
</dbReference>
<evidence type="ECO:0000259" key="11">
    <source>
        <dbReference type="PROSITE" id="PS51779"/>
    </source>
</evidence>
<organism evidence="12 13">
    <name type="scientific">Pseudoxanthomonas putridarboris</name>
    <dbReference type="NCBI Taxonomy" id="752605"/>
    <lineage>
        <taxon>Bacteria</taxon>
        <taxon>Pseudomonadati</taxon>
        <taxon>Pseudomonadota</taxon>
        <taxon>Gammaproteobacteria</taxon>
        <taxon>Lysobacterales</taxon>
        <taxon>Lysobacteraceae</taxon>
        <taxon>Pseudoxanthomonas</taxon>
    </lineage>
</organism>
<keyword evidence="6 9" id="KW-1133">Transmembrane helix</keyword>
<comment type="subunit">
    <text evidence="9">Part of a complex composed of FtsB, FtsL and FtsQ.</text>
</comment>
<comment type="caution">
    <text evidence="12">The sequence shown here is derived from an EMBL/GenBank/DDBJ whole genome shotgun (WGS) entry which is preliminary data.</text>
</comment>
<evidence type="ECO:0000256" key="2">
    <source>
        <dbReference type="ARBA" id="ARBA00022475"/>
    </source>
</evidence>
<keyword evidence="5 9" id="KW-0812">Transmembrane</keyword>
<dbReference type="InterPro" id="IPR005548">
    <property type="entry name" value="Cell_div_FtsQ/DivIB_C"/>
</dbReference>
<comment type="function">
    <text evidence="9">Essential cell division protein. May link together the upstream cell division proteins, which are predominantly cytoplasmic, with the downstream cell division proteins, which are predominantly periplasmic. May control correct divisome assembly.</text>
</comment>
<evidence type="ECO:0000313" key="13">
    <source>
        <dbReference type="Proteomes" id="UP001459204"/>
    </source>
</evidence>
<gene>
    <name evidence="9" type="primary">ftsQ</name>
    <name evidence="12" type="ORF">AAD027_16490</name>
</gene>
<name>A0ABU9J5G2_9GAMM</name>
<evidence type="ECO:0000313" key="12">
    <source>
        <dbReference type="EMBL" id="MEL1265953.1"/>
    </source>
</evidence>
<sequence>MTAALRILAWLLAIALVAMPVVAVVNGWIGAERWPLTKLRVQGEFQRVDAAQLRDVVLPHAQRGYFAVRLGDAQDAVEKLPWVERAEVRKRWPDVMEIRIVEHKPFARWGQDRLLSEHGRLFPMPKELRELKLPQLGGPDSQVREVTALYNESRQLFAPLGLEVHTLLMDRRGSWSLRLGNGTEVIVGRTDARPRLDRFARMLPQLLANQAQPLQCADLRYTNGFALVWAKPGLGIGNWELDAAGRSLASMVSSFPKSSVSHPESPISNPGFSI</sequence>
<dbReference type="RefSeq" id="WP_341727122.1">
    <property type="nucleotide sequence ID" value="NZ_JBBWWT010000010.1"/>
</dbReference>
<evidence type="ECO:0000256" key="10">
    <source>
        <dbReference type="SAM" id="MobiDB-lite"/>
    </source>
</evidence>
<evidence type="ECO:0000256" key="5">
    <source>
        <dbReference type="ARBA" id="ARBA00022692"/>
    </source>
</evidence>
<dbReference type="GO" id="GO:0051301">
    <property type="term" value="P:cell division"/>
    <property type="evidence" value="ECO:0007669"/>
    <property type="project" value="UniProtKB-KW"/>
</dbReference>
<dbReference type="Pfam" id="PF03799">
    <property type="entry name" value="FtsQ_DivIB_C"/>
    <property type="match status" value="1"/>
</dbReference>
<evidence type="ECO:0000256" key="4">
    <source>
        <dbReference type="ARBA" id="ARBA00022618"/>
    </source>
</evidence>
<dbReference type="Gene3D" id="3.10.20.310">
    <property type="entry name" value="membrane protein fhac"/>
    <property type="match status" value="1"/>
</dbReference>
<accession>A0ABU9J5G2</accession>
<dbReference type="InterPro" id="IPR034746">
    <property type="entry name" value="POTRA"/>
</dbReference>
<evidence type="ECO:0000256" key="6">
    <source>
        <dbReference type="ARBA" id="ARBA00022989"/>
    </source>
</evidence>
<dbReference type="InterPro" id="IPR013685">
    <property type="entry name" value="POTRA_FtsQ_type"/>
</dbReference>
<keyword evidence="3 9" id="KW-0997">Cell inner membrane</keyword>
<feature type="compositionally biased region" description="Low complexity" evidence="10">
    <location>
        <begin position="255"/>
        <end position="265"/>
    </location>
</feature>
<proteinExistence type="inferred from homology"/>
<evidence type="ECO:0000256" key="1">
    <source>
        <dbReference type="ARBA" id="ARBA00004370"/>
    </source>
</evidence>
<dbReference type="Pfam" id="PF08478">
    <property type="entry name" value="POTRA_1"/>
    <property type="match status" value="1"/>
</dbReference>
<dbReference type="PANTHER" id="PTHR35851">
    <property type="entry name" value="CELL DIVISION PROTEIN FTSQ"/>
    <property type="match status" value="1"/>
</dbReference>
<keyword evidence="2 9" id="KW-1003">Cell membrane</keyword>
<keyword evidence="4 9" id="KW-0132">Cell division</keyword>
<reference evidence="12 13" key="1">
    <citation type="submission" date="2024-04" db="EMBL/GenBank/DDBJ databases">
        <title>Draft genome sequence of Pseudoxanthomonas putridarboris WD12.</title>
        <authorList>
            <person name="Oh J."/>
        </authorList>
    </citation>
    <scope>NUCLEOTIDE SEQUENCE [LARGE SCALE GENOMIC DNA]</scope>
    <source>
        <strain evidence="12 13">WD12</strain>
    </source>
</reference>
<evidence type="ECO:0000256" key="9">
    <source>
        <dbReference type="HAMAP-Rule" id="MF_00911"/>
    </source>
</evidence>
<dbReference type="EMBL" id="JBBWWT010000010">
    <property type="protein sequence ID" value="MEL1265953.1"/>
    <property type="molecule type" value="Genomic_DNA"/>
</dbReference>
<dbReference type="PROSITE" id="PS51779">
    <property type="entry name" value="POTRA"/>
    <property type="match status" value="1"/>
</dbReference>
<evidence type="ECO:0000256" key="7">
    <source>
        <dbReference type="ARBA" id="ARBA00023136"/>
    </source>
</evidence>
<evidence type="ECO:0000256" key="3">
    <source>
        <dbReference type="ARBA" id="ARBA00022519"/>
    </source>
</evidence>
<comment type="similarity">
    <text evidence="9">Belongs to the FtsQ/DivIB family. FtsQ subfamily.</text>
</comment>
<keyword evidence="7 9" id="KW-0472">Membrane</keyword>
<keyword evidence="8 9" id="KW-0131">Cell cycle</keyword>
<dbReference type="InterPro" id="IPR026579">
    <property type="entry name" value="FtsQ"/>
</dbReference>
<keyword evidence="13" id="KW-1185">Reference proteome</keyword>
<evidence type="ECO:0000256" key="8">
    <source>
        <dbReference type="ARBA" id="ARBA00023306"/>
    </source>
</evidence>
<dbReference type="Gene3D" id="3.40.50.11690">
    <property type="entry name" value="Cell division protein FtsQ/DivIB"/>
    <property type="match status" value="1"/>
</dbReference>
<feature type="domain" description="POTRA" evidence="11">
    <location>
        <begin position="34"/>
        <end position="103"/>
    </location>
</feature>
<dbReference type="Proteomes" id="UP001459204">
    <property type="component" value="Unassembled WGS sequence"/>
</dbReference>
<protein>
    <recommendedName>
        <fullName evidence="9">Cell division protein FtsQ</fullName>
    </recommendedName>
</protein>